<dbReference type="Proteomes" id="UP000033115">
    <property type="component" value="Chromosome"/>
</dbReference>
<feature type="transmembrane region" description="Helical" evidence="1">
    <location>
        <begin position="211"/>
        <end position="231"/>
    </location>
</feature>
<proteinExistence type="predicted"/>
<dbReference type="PANTHER" id="PTHR42867">
    <property type="entry name" value="MEMBRANE PROTEIN-RELATED"/>
    <property type="match status" value="1"/>
</dbReference>
<keyword evidence="1" id="KW-0812">Transmembrane</keyword>
<protein>
    <recommendedName>
        <fullName evidence="4">DUF1385 domain-containing protein</fullName>
    </recommendedName>
</protein>
<feature type="transmembrane region" description="Helical" evidence="1">
    <location>
        <begin position="237"/>
        <end position="256"/>
    </location>
</feature>
<dbReference type="PANTHER" id="PTHR42867:SF1">
    <property type="entry name" value="MEMBRANE PROTEIN-RELATED"/>
    <property type="match status" value="1"/>
</dbReference>
<name>A0A0E3K2S1_CLOSL</name>
<evidence type="ECO:0000256" key="1">
    <source>
        <dbReference type="SAM" id="Phobius"/>
    </source>
</evidence>
<dbReference type="EMBL" id="CP009933">
    <property type="protein sequence ID" value="AKA71058.1"/>
    <property type="molecule type" value="Genomic_DNA"/>
</dbReference>
<feature type="transmembrane region" description="Helical" evidence="1">
    <location>
        <begin position="139"/>
        <end position="165"/>
    </location>
</feature>
<organism evidence="2 3">
    <name type="scientific">Clostridium scatologenes</name>
    <dbReference type="NCBI Taxonomy" id="1548"/>
    <lineage>
        <taxon>Bacteria</taxon>
        <taxon>Bacillati</taxon>
        <taxon>Bacillota</taxon>
        <taxon>Clostridia</taxon>
        <taxon>Eubacteriales</taxon>
        <taxon>Clostridiaceae</taxon>
        <taxon>Clostridium</taxon>
    </lineage>
</organism>
<evidence type="ECO:0000313" key="2">
    <source>
        <dbReference type="EMBL" id="AKA71058.1"/>
    </source>
</evidence>
<feature type="transmembrane region" description="Helical" evidence="1">
    <location>
        <begin position="108"/>
        <end position="133"/>
    </location>
</feature>
<dbReference type="InterPro" id="IPR010787">
    <property type="entry name" value="DUF1385"/>
</dbReference>
<evidence type="ECO:0000313" key="3">
    <source>
        <dbReference type="Proteomes" id="UP000033115"/>
    </source>
</evidence>
<keyword evidence="1" id="KW-0472">Membrane</keyword>
<dbReference type="HOGENOM" id="CLU_038140_0_0_9"/>
<sequence>MSVKTSVGGQAVIEGVMMRGMKGIATAVRKSDGEIVVDRKECIPYTKRNKLLGLPILRGFVSLIESLIIGINTLNYSASFFEESEEEEKPSKLDKWFQSIFKDKSDDVLMGITLIISIGIATILFFILPTFAANIFKRIGIYSTIGLNIIEGIIRVLIFLTYIYLIGKMDDINRVFQYHGAEHKTIFCYENSMELIPENAKKFQRFHPRCGTNFLFLVMIVSIILFSFTGWDSLWQRILYRIILLPVVSGITYEIIKWMGKSDSILSRITSYPGLMLQKLTTREPDLEQLEVAIMALKWAEGIEETEENEKLKNEN</sequence>
<dbReference type="KEGG" id="csq:CSCA_3933"/>
<reference evidence="2 3" key="1">
    <citation type="journal article" date="2015" name="J. Biotechnol.">
        <title>Complete genome sequence of a malodorant-producing acetogen, Clostridium scatologenes ATCC 25775(T).</title>
        <authorList>
            <person name="Zhu Z."/>
            <person name="Guo T."/>
            <person name="Zheng H."/>
            <person name="Song T."/>
            <person name="Ouyang P."/>
            <person name="Xie J."/>
        </authorList>
    </citation>
    <scope>NUCLEOTIDE SEQUENCE [LARGE SCALE GENOMIC DNA]</scope>
    <source>
        <strain evidence="2 3">ATCC 25775</strain>
    </source>
</reference>
<dbReference type="RefSeq" id="WP_029159230.1">
    <property type="nucleotide sequence ID" value="NZ_CP009933.1"/>
</dbReference>
<keyword evidence="1" id="KW-1133">Transmembrane helix</keyword>
<accession>A0A0E3K2S1</accession>
<gene>
    <name evidence="2" type="ORF">CSCA_3933</name>
</gene>
<dbReference type="AlphaFoldDB" id="A0A0E3K2S1"/>
<dbReference type="Pfam" id="PF07136">
    <property type="entry name" value="DUF1385"/>
    <property type="match status" value="1"/>
</dbReference>
<keyword evidence="3" id="KW-1185">Reference proteome</keyword>
<evidence type="ECO:0008006" key="4">
    <source>
        <dbReference type="Google" id="ProtNLM"/>
    </source>
</evidence>
<dbReference type="STRING" id="1548.CSCA_3933"/>